<feature type="transmembrane region" description="Helical" evidence="1">
    <location>
        <begin position="12"/>
        <end position="34"/>
    </location>
</feature>
<reference evidence="2" key="1">
    <citation type="submission" date="2017-06" db="EMBL/GenBank/DDBJ databases">
        <authorList>
            <person name="Kim H.J."/>
            <person name="Triplett B.A."/>
        </authorList>
    </citation>
    <scope>NUCLEOTIDE SEQUENCE [LARGE SCALE GENOMIC DNA]</scope>
    <source>
        <strain evidence="2">AU17325</strain>
    </source>
</reference>
<feature type="transmembrane region" description="Helical" evidence="1">
    <location>
        <begin position="46"/>
        <end position="65"/>
    </location>
</feature>
<keyword evidence="1" id="KW-1133">Transmembrane helix</keyword>
<keyword evidence="6" id="KW-1185">Reference proteome</keyword>
<dbReference type="AlphaFoldDB" id="A0A228J563"/>
<reference evidence="2 5" key="3">
    <citation type="submission" date="2017-08" db="EMBL/GenBank/DDBJ databases">
        <title>WGS of novel Burkholderia cepaca complex species.</title>
        <authorList>
            <person name="Lipuma J."/>
            <person name="Spilker T."/>
        </authorList>
    </citation>
    <scope>NUCLEOTIDE SEQUENCE [LARGE SCALE GENOMIC DNA]</scope>
    <source>
        <strain evidence="2 5">AU17325</strain>
    </source>
</reference>
<gene>
    <name evidence="3" type="ORF">BLA13014_04669</name>
    <name evidence="4" type="ORF">BLA17378_07488</name>
    <name evidence="2" type="ORF">CFB84_01090</name>
</gene>
<name>A0A228J563_9BURK</name>
<dbReference type="GeneID" id="99657405"/>
<dbReference type="EMBL" id="CABVQC010000034">
    <property type="protein sequence ID" value="VWB99717.1"/>
    <property type="molecule type" value="Genomic_DNA"/>
</dbReference>
<organism evidence="2 5">
    <name type="scientific">Burkholderia aenigmatica</name>
    <dbReference type="NCBI Taxonomy" id="2015348"/>
    <lineage>
        <taxon>Bacteria</taxon>
        <taxon>Pseudomonadati</taxon>
        <taxon>Pseudomonadota</taxon>
        <taxon>Betaproteobacteria</taxon>
        <taxon>Burkholderiales</taxon>
        <taxon>Burkholderiaceae</taxon>
        <taxon>Burkholderia</taxon>
        <taxon>Burkholderia cepacia complex</taxon>
    </lineage>
</organism>
<sequence>MTSPDPNLRQIIVLVPYSLLCLPASITVAGYAALVKTRDISHFEGGAGYAWLWLTIVLTLVFYPAGIGIGVLLRKRLAILVAIMVAFAALSVPTFKAAYGLLS</sequence>
<evidence type="ECO:0000313" key="2">
    <source>
        <dbReference type="EMBL" id="OXI49820.1"/>
    </source>
</evidence>
<dbReference type="Proteomes" id="UP000494261">
    <property type="component" value="Unassembled WGS sequence"/>
</dbReference>
<accession>A0A228J563</accession>
<dbReference type="Proteomes" id="UP000494120">
    <property type="component" value="Unassembled WGS sequence"/>
</dbReference>
<proteinExistence type="predicted"/>
<protein>
    <submittedName>
        <fullName evidence="2">Uncharacterized protein</fullName>
    </submittedName>
</protein>
<evidence type="ECO:0000313" key="4">
    <source>
        <dbReference type="EMBL" id="VWD33300.1"/>
    </source>
</evidence>
<evidence type="ECO:0000256" key="1">
    <source>
        <dbReference type="SAM" id="Phobius"/>
    </source>
</evidence>
<evidence type="ECO:0000313" key="6">
    <source>
        <dbReference type="Proteomes" id="UP000494120"/>
    </source>
</evidence>
<keyword evidence="1" id="KW-0812">Transmembrane</keyword>
<dbReference type="RefSeq" id="WP_043185114.1">
    <property type="nucleotide sequence ID" value="NZ_CABVQC010000034.1"/>
</dbReference>
<evidence type="ECO:0000313" key="3">
    <source>
        <dbReference type="EMBL" id="VWB99717.1"/>
    </source>
</evidence>
<evidence type="ECO:0000313" key="7">
    <source>
        <dbReference type="Proteomes" id="UP000494261"/>
    </source>
</evidence>
<dbReference type="OrthoDB" id="9007702at2"/>
<evidence type="ECO:0000313" key="5">
    <source>
        <dbReference type="Proteomes" id="UP000214600"/>
    </source>
</evidence>
<reference evidence="5" key="2">
    <citation type="submission" date="2017-06" db="EMBL/GenBank/DDBJ databases">
        <authorList>
            <person name="LiPuma J."/>
            <person name="Spilker T."/>
        </authorList>
    </citation>
    <scope>NUCLEOTIDE SEQUENCE [LARGE SCALE GENOMIC DNA]</scope>
    <source>
        <strain evidence="5">AU17325</strain>
    </source>
</reference>
<reference evidence="6 7" key="4">
    <citation type="submission" date="2019-09" db="EMBL/GenBank/DDBJ databases">
        <authorList>
            <person name="Depoorter E."/>
        </authorList>
    </citation>
    <scope>NUCLEOTIDE SEQUENCE [LARGE SCALE GENOMIC DNA]</scope>
    <source>
        <strain evidence="3">LMG 13014</strain>
        <strain evidence="4 6">R-17378</strain>
    </source>
</reference>
<keyword evidence="1" id="KW-0472">Membrane</keyword>
<dbReference type="Proteomes" id="UP000214600">
    <property type="component" value="Unassembled WGS sequence"/>
</dbReference>
<dbReference type="EMBL" id="CABVQG010000044">
    <property type="protein sequence ID" value="VWD33300.1"/>
    <property type="molecule type" value="Genomic_DNA"/>
</dbReference>
<feature type="transmembrane region" description="Helical" evidence="1">
    <location>
        <begin position="77"/>
        <end position="99"/>
    </location>
</feature>
<dbReference type="EMBL" id="NKFA01000001">
    <property type="protein sequence ID" value="OXI49820.1"/>
    <property type="molecule type" value="Genomic_DNA"/>
</dbReference>